<dbReference type="AlphaFoldDB" id="A0AAD9UXY5"/>
<proteinExistence type="predicted"/>
<gene>
    <name evidence="1" type="ORF">P5673_024820</name>
</gene>
<evidence type="ECO:0000313" key="2">
    <source>
        <dbReference type="Proteomes" id="UP001249851"/>
    </source>
</evidence>
<accession>A0AAD9UXY5</accession>
<organism evidence="1 2">
    <name type="scientific">Acropora cervicornis</name>
    <name type="common">Staghorn coral</name>
    <dbReference type="NCBI Taxonomy" id="6130"/>
    <lineage>
        <taxon>Eukaryota</taxon>
        <taxon>Metazoa</taxon>
        <taxon>Cnidaria</taxon>
        <taxon>Anthozoa</taxon>
        <taxon>Hexacorallia</taxon>
        <taxon>Scleractinia</taxon>
        <taxon>Astrocoeniina</taxon>
        <taxon>Acroporidae</taxon>
        <taxon>Acropora</taxon>
    </lineage>
</organism>
<evidence type="ECO:0000313" key="1">
    <source>
        <dbReference type="EMBL" id="KAK2553832.1"/>
    </source>
</evidence>
<sequence>MQHPRSSLMIVIQLIQDCGSCASAVMTFAFDSINQNMMTSSTSGKFTFQQVQLNTIKIEFYVSWKPLKNLFSWPFVAYYIYMVQFSFVHSSQYDKCLEACRSAAIKLFDFFRLSVERKLSKDAKFMDLNIA</sequence>
<dbReference type="Proteomes" id="UP001249851">
    <property type="component" value="Unassembled WGS sequence"/>
</dbReference>
<comment type="caution">
    <text evidence="1">The sequence shown here is derived from an EMBL/GenBank/DDBJ whole genome shotgun (WGS) entry which is preliminary data.</text>
</comment>
<reference evidence="1" key="1">
    <citation type="journal article" date="2023" name="G3 (Bethesda)">
        <title>Whole genome assembly and annotation of the endangered Caribbean coral Acropora cervicornis.</title>
        <authorList>
            <person name="Selwyn J.D."/>
            <person name="Vollmer S.V."/>
        </authorList>
    </citation>
    <scope>NUCLEOTIDE SEQUENCE</scope>
    <source>
        <strain evidence="1">K2</strain>
    </source>
</reference>
<reference evidence="1" key="2">
    <citation type="journal article" date="2023" name="Science">
        <title>Genomic signatures of disease resistance in endangered staghorn corals.</title>
        <authorList>
            <person name="Vollmer S.V."/>
            <person name="Selwyn J.D."/>
            <person name="Despard B.A."/>
            <person name="Roesel C.L."/>
        </authorList>
    </citation>
    <scope>NUCLEOTIDE SEQUENCE</scope>
    <source>
        <strain evidence="1">K2</strain>
    </source>
</reference>
<keyword evidence="2" id="KW-1185">Reference proteome</keyword>
<name>A0AAD9UXY5_ACRCE</name>
<dbReference type="EMBL" id="JARQWQ010000074">
    <property type="protein sequence ID" value="KAK2553832.1"/>
    <property type="molecule type" value="Genomic_DNA"/>
</dbReference>
<protein>
    <submittedName>
        <fullName evidence="1">Uncharacterized protein</fullName>
    </submittedName>
</protein>